<protein>
    <submittedName>
        <fullName evidence="1">Uncharacterized protein</fullName>
    </submittedName>
</protein>
<dbReference type="EMBL" id="GGEC01055282">
    <property type="protein sequence ID" value="MBX35766.1"/>
    <property type="molecule type" value="Transcribed_RNA"/>
</dbReference>
<dbReference type="AlphaFoldDB" id="A0A2P2MZX3"/>
<accession>A0A2P2MZX3</accession>
<evidence type="ECO:0000313" key="1">
    <source>
        <dbReference type="EMBL" id="MBX35766.1"/>
    </source>
</evidence>
<sequence>MNIYGCIWTSACVQVFLWEDRVGGGLYVMRTIGQDVTI</sequence>
<reference evidence="1" key="1">
    <citation type="submission" date="2018-02" db="EMBL/GenBank/DDBJ databases">
        <title>Rhizophora mucronata_Transcriptome.</title>
        <authorList>
            <person name="Meera S.P."/>
            <person name="Sreeshan A."/>
            <person name="Augustine A."/>
        </authorList>
    </citation>
    <scope>NUCLEOTIDE SEQUENCE</scope>
    <source>
        <tissue evidence="1">Leaf</tissue>
    </source>
</reference>
<proteinExistence type="predicted"/>
<organism evidence="1">
    <name type="scientific">Rhizophora mucronata</name>
    <name type="common">Asiatic mangrove</name>
    <dbReference type="NCBI Taxonomy" id="61149"/>
    <lineage>
        <taxon>Eukaryota</taxon>
        <taxon>Viridiplantae</taxon>
        <taxon>Streptophyta</taxon>
        <taxon>Embryophyta</taxon>
        <taxon>Tracheophyta</taxon>
        <taxon>Spermatophyta</taxon>
        <taxon>Magnoliopsida</taxon>
        <taxon>eudicotyledons</taxon>
        <taxon>Gunneridae</taxon>
        <taxon>Pentapetalae</taxon>
        <taxon>rosids</taxon>
        <taxon>fabids</taxon>
        <taxon>Malpighiales</taxon>
        <taxon>Rhizophoraceae</taxon>
        <taxon>Rhizophora</taxon>
    </lineage>
</organism>
<name>A0A2P2MZX3_RHIMU</name>